<dbReference type="PANTHER" id="PTHR30572:SF18">
    <property type="entry name" value="ABC-TYPE MACROLIDE FAMILY EXPORT SYSTEM PERMEASE COMPONENT 2"/>
    <property type="match status" value="1"/>
</dbReference>
<protein>
    <submittedName>
        <fullName evidence="8">ABC transporter permease</fullName>
    </submittedName>
</protein>
<feature type="transmembrane region" description="Helical" evidence="6">
    <location>
        <begin position="702"/>
        <end position="722"/>
    </location>
</feature>
<gene>
    <name evidence="8" type="ORF">FYJ58_09575</name>
</gene>
<feature type="domain" description="ABC3 transporter permease C-terminal" evidence="7">
    <location>
        <begin position="707"/>
        <end position="818"/>
    </location>
</feature>
<feature type="transmembrane region" description="Helical" evidence="6">
    <location>
        <begin position="26"/>
        <end position="50"/>
    </location>
</feature>
<dbReference type="InterPro" id="IPR003838">
    <property type="entry name" value="ABC3_permease_C"/>
</dbReference>
<evidence type="ECO:0000313" key="9">
    <source>
        <dbReference type="Proteomes" id="UP000482209"/>
    </source>
</evidence>
<evidence type="ECO:0000313" key="8">
    <source>
        <dbReference type="EMBL" id="MSS64121.1"/>
    </source>
</evidence>
<name>A0A6L5Y077_9FIRM</name>
<comment type="caution">
    <text evidence="8">The sequence shown here is derived from an EMBL/GenBank/DDBJ whole genome shotgun (WGS) entry which is preliminary data.</text>
</comment>
<evidence type="ECO:0000256" key="6">
    <source>
        <dbReference type="SAM" id="Phobius"/>
    </source>
</evidence>
<feature type="transmembrane region" description="Helical" evidence="6">
    <location>
        <begin position="798"/>
        <end position="817"/>
    </location>
</feature>
<dbReference type="PANTHER" id="PTHR30572">
    <property type="entry name" value="MEMBRANE COMPONENT OF TRANSPORTER-RELATED"/>
    <property type="match status" value="1"/>
</dbReference>
<sequence>MKNVKKDDVIRDLSNKKYLVDKGKNVLIIVAIVLTTFMIIVISSMGISYWNAISRRSCMMEGMKYDVQLPEPTKAQVKKARQIGLVKHAGINVKCAVIESYEKKPVHVRLFWSDETNWNYQCIPAFEMLKGTYPEKENEVMMSTQTLKELGIKEPEIGMKLDITYQELSKDGQLNEKELYLSGYFRDYSGQSKGFVSEAFYDTTGAKQTDLTQGYLNISLKNPLYSKSQIQMLEQQIGMENNQMIFADYDLLSNFMKFAIAIFILAFLVILSGYLFIYNILYISVSKEIRFYGQLKTIGFTSKEIKRIVYKQISKDTMIGVALGLFLGGAVSGFIVPAILRIANSTITAGQPTGLSLEIFIVAVVFALVTVYVSSRRPIKIAGMISPIEALRYNEVKEKKKFSKSTNGGKLIHIAWRNMFRNKKQAVIIFLSFFVALTSFVTVNTLVKANSAERILNTYYGYDFRVLNETISSDKEQQALTDDLIKEIEQVKGVSSVQKVMSSDVVIPYNDKAFGAFLKRAYNSPVAVGDYKEDLKLYKLHPENSRFLGKIVAVDKNGFEMINKCLKKQVDEKEFFAGKVAIVEPGLGISAKESVGKDIMFYFPGENKKESHSIKIDAEAEKGPNYYAAGIMPDFIVSDAYLKQIKKEPLIELLNIVYDKPFQSKIDKQIKKIFHGKAKLVSFSSKMSDYDEMKQSEKQIMILGRGIGLILAILAILNYANMTASGIQDRMREFATLESIGMTSRQLKQILILEGLGYWLITGIFVVLIGTPLSYFVFTITNKYQVPFAIPILENGMVFAVSFIICIIVPIVSYHVLRKGSLIEQLREASI</sequence>
<proteinExistence type="predicted"/>
<dbReference type="GO" id="GO:0005886">
    <property type="term" value="C:plasma membrane"/>
    <property type="evidence" value="ECO:0007669"/>
    <property type="project" value="UniProtKB-SubCell"/>
</dbReference>
<feature type="transmembrane region" description="Helical" evidence="6">
    <location>
        <begin position="756"/>
        <end position="778"/>
    </location>
</feature>
<evidence type="ECO:0000256" key="2">
    <source>
        <dbReference type="ARBA" id="ARBA00022475"/>
    </source>
</evidence>
<keyword evidence="9" id="KW-1185">Reference proteome</keyword>
<keyword evidence="2" id="KW-1003">Cell membrane</keyword>
<keyword evidence="5 6" id="KW-0472">Membrane</keyword>
<dbReference type="InterPro" id="IPR050250">
    <property type="entry name" value="Macrolide_Exporter_MacB"/>
</dbReference>
<dbReference type="GO" id="GO:0022857">
    <property type="term" value="F:transmembrane transporter activity"/>
    <property type="evidence" value="ECO:0007669"/>
    <property type="project" value="TreeGrafter"/>
</dbReference>
<comment type="subcellular location">
    <subcellularLocation>
        <location evidence="1">Cell membrane</location>
        <topology evidence="1">Multi-pass membrane protein</topology>
    </subcellularLocation>
</comment>
<feature type="transmembrane region" description="Helical" evidence="6">
    <location>
        <begin position="355"/>
        <end position="374"/>
    </location>
</feature>
<accession>A0A6L5Y077</accession>
<dbReference type="AlphaFoldDB" id="A0A6L5Y077"/>
<evidence type="ECO:0000256" key="5">
    <source>
        <dbReference type="ARBA" id="ARBA00023136"/>
    </source>
</evidence>
<evidence type="ECO:0000256" key="3">
    <source>
        <dbReference type="ARBA" id="ARBA00022692"/>
    </source>
</evidence>
<evidence type="ECO:0000259" key="7">
    <source>
        <dbReference type="Pfam" id="PF02687"/>
    </source>
</evidence>
<keyword evidence="3 6" id="KW-0812">Transmembrane</keyword>
<feature type="domain" description="ABC3 transporter permease C-terminal" evidence="7">
    <location>
        <begin position="264"/>
        <end position="381"/>
    </location>
</feature>
<dbReference type="Pfam" id="PF02687">
    <property type="entry name" value="FtsX"/>
    <property type="match status" value="2"/>
</dbReference>
<organism evidence="8 9">
    <name type="scientific">Velocimicrobium porci</name>
    <dbReference type="NCBI Taxonomy" id="2606634"/>
    <lineage>
        <taxon>Bacteria</taxon>
        <taxon>Bacillati</taxon>
        <taxon>Bacillota</taxon>
        <taxon>Clostridia</taxon>
        <taxon>Lachnospirales</taxon>
        <taxon>Lachnospiraceae</taxon>
        <taxon>Velocimicrobium</taxon>
    </lineage>
</organism>
<feature type="transmembrane region" description="Helical" evidence="6">
    <location>
        <begin position="426"/>
        <end position="447"/>
    </location>
</feature>
<evidence type="ECO:0000256" key="1">
    <source>
        <dbReference type="ARBA" id="ARBA00004651"/>
    </source>
</evidence>
<evidence type="ECO:0000256" key="4">
    <source>
        <dbReference type="ARBA" id="ARBA00022989"/>
    </source>
</evidence>
<dbReference type="EMBL" id="VUMT01000013">
    <property type="protein sequence ID" value="MSS64121.1"/>
    <property type="molecule type" value="Genomic_DNA"/>
</dbReference>
<keyword evidence="4 6" id="KW-1133">Transmembrane helix</keyword>
<dbReference type="RefSeq" id="WP_154519519.1">
    <property type="nucleotide sequence ID" value="NZ_VUMT01000013.1"/>
</dbReference>
<feature type="transmembrane region" description="Helical" evidence="6">
    <location>
        <begin position="258"/>
        <end position="281"/>
    </location>
</feature>
<dbReference type="Proteomes" id="UP000482209">
    <property type="component" value="Unassembled WGS sequence"/>
</dbReference>
<feature type="transmembrane region" description="Helical" evidence="6">
    <location>
        <begin position="317"/>
        <end position="343"/>
    </location>
</feature>
<reference evidence="8 9" key="1">
    <citation type="submission" date="2019-08" db="EMBL/GenBank/DDBJ databases">
        <title>In-depth cultivation of the pig gut microbiome towards novel bacterial diversity and tailored functional studies.</title>
        <authorList>
            <person name="Wylensek D."/>
            <person name="Hitch T.C.A."/>
            <person name="Clavel T."/>
        </authorList>
    </citation>
    <scope>NUCLEOTIDE SEQUENCE [LARGE SCALE GENOMIC DNA]</scope>
    <source>
        <strain evidence="8 9">WCA-693-APC-MOT-I</strain>
    </source>
</reference>